<comment type="caution">
    <text evidence="1">The sequence shown here is derived from an EMBL/GenBank/DDBJ whole genome shotgun (WGS) entry which is preliminary data.</text>
</comment>
<dbReference type="EMBL" id="JADCNL010000002">
    <property type="protein sequence ID" value="KAG0491847.1"/>
    <property type="molecule type" value="Genomic_DNA"/>
</dbReference>
<evidence type="ECO:0000313" key="2">
    <source>
        <dbReference type="EMBL" id="KAG0493906.1"/>
    </source>
</evidence>
<dbReference type="Proteomes" id="UP000636800">
    <property type="component" value="Chromosome 2"/>
</dbReference>
<dbReference type="EMBL" id="JADCNM010000002">
    <property type="protein sequence ID" value="KAG0493906.1"/>
    <property type="molecule type" value="Genomic_DNA"/>
</dbReference>
<evidence type="ECO:0000313" key="1">
    <source>
        <dbReference type="EMBL" id="KAG0491847.1"/>
    </source>
</evidence>
<name>A0A835RTP7_VANPL</name>
<evidence type="ECO:0000313" key="3">
    <source>
        <dbReference type="Proteomes" id="UP000636800"/>
    </source>
</evidence>
<proteinExistence type="predicted"/>
<gene>
    <name evidence="2" type="ORF">HPP92_004900</name>
    <name evidence="1" type="ORF">HPP92_005245</name>
</gene>
<sequence>MLPLLIQIVFKLNKTESTKKAKTLGSKFRITTHLHQLPPTFKINCNGRNDHSKVFNELLVKGHQFIRTTDVVNNSVSQQLLNGGGLQVSNKHVDIHQVAFDLLDLFFVQSKPLTIEIEPNESEIQVPSSQIQSGILRWMALEEFVKQPFHREDELLNDDRLAYHIYTMGISYEGKQLLKML</sequence>
<protein>
    <submittedName>
        <fullName evidence="1">Uncharacterized protein</fullName>
    </submittedName>
</protein>
<organism evidence="1 3">
    <name type="scientific">Vanilla planifolia</name>
    <name type="common">Vanilla</name>
    <dbReference type="NCBI Taxonomy" id="51239"/>
    <lineage>
        <taxon>Eukaryota</taxon>
        <taxon>Viridiplantae</taxon>
        <taxon>Streptophyta</taxon>
        <taxon>Embryophyta</taxon>
        <taxon>Tracheophyta</taxon>
        <taxon>Spermatophyta</taxon>
        <taxon>Magnoliopsida</taxon>
        <taxon>Liliopsida</taxon>
        <taxon>Asparagales</taxon>
        <taxon>Orchidaceae</taxon>
        <taxon>Vanilloideae</taxon>
        <taxon>Vanilleae</taxon>
        <taxon>Vanilla</taxon>
    </lineage>
</organism>
<keyword evidence="3" id="KW-1185">Reference proteome</keyword>
<accession>A0A835RTP7</accession>
<dbReference type="Proteomes" id="UP000639772">
    <property type="component" value="Unassembled WGS sequence"/>
</dbReference>
<dbReference type="AlphaFoldDB" id="A0A835RTP7"/>
<reference evidence="3 4" key="1">
    <citation type="journal article" date="2020" name="Nat. Food">
        <title>A phased Vanilla planifolia genome enables genetic improvement of flavour and production.</title>
        <authorList>
            <person name="Hasing T."/>
            <person name="Tang H."/>
            <person name="Brym M."/>
            <person name="Khazi F."/>
            <person name="Huang T."/>
            <person name="Chambers A.H."/>
        </authorList>
    </citation>
    <scope>NUCLEOTIDE SEQUENCE [LARGE SCALE GENOMIC DNA]</scope>
    <source>
        <tissue evidence="1">Leaf</tissue>
    </source>
</reference>
<evidence type="ECO:0000313" key="4">
    <source>
        <dbReference type="Proteomes" id="UP000639772"/>
    </source>
</evidence>